<reference evidence="1" key="1">
    <citation type="submission" date="2023-03" db="EMBL/GenBank/DDBJ databases">
        <title>Massive genome expansion in bonnet fungi (Mycena s.s.) driven by repeated elements and novel gene families across ecological guilds.</title>
        <authorList>
            <consortium name="Lawrence Berkeley National Laboratory"/>
            <person name="Harder C.B."/>
            <person name="Miyauchi S."/>
            <person name="Viragh M."/>
            <person name="Kuo A."/>
            <person name="Thoen E."/>
            <person name="Andreopoulos B."/>
            <person name="Lu D."/>
            <person name="Skrede I."/>
            <person name="Drula E."/>
            <person name="Henrissat B."/>
            <person name="Morin E."/>
            <person name="Kohler A."/>
            <person name="Barry K."/>
            <person name="LaButti K."/>
            <person name="Morin E."/>
            <person name="Salamov A."/>
            <person name="Lipzen A."/>
            <person name="Mereny Z."/>
            <person name="Hegedus B."/>
            <person name="Baldrian P."/>
            <person name="Stursova M."/>
            <person name="Weitz H."/>
            <person name="Taylor A."/>
            <person name="Grigoriev I.V."/>
            <person name="Nagy L.G."/>
            <person name="Martin F."/>
            <person name="Kauserud H."/>
        </authorList>
    </citation>
    <scope>NUCLEOTIDE SEQUENCE</scope>
    <source>
        <strain evidence="1">CBHHK182m</strain>
    </source>
</reference>
<dbReference type="Proteomes" id="UP001215598">
    <property type="component" value="Unassembled WGS sequence"/>
</dbReference>
<accession>A0AAD7GNX3</accession>
<sequence>MIFLVYTPCHPAFPSYSLPSLSVLEITSLLFVRSFVRSLIPEKPEIARKFNLAVILQPLNILKLSQTAKRNVIT</sequence>
<gene>
    <name evidence="1" type="ORF">B0H16DRAFT_1750286</name>
</gene>
<evidence type="ECO:0000313" key="1">
    <source>
        <dbReference type="EMBL" id="KAJ7696632.1"/>
    </source>
</evidence>
<organism evidence="1 2">
    <name type="scientific">Mycena metata</name>
    <dbReference type="NCBI Taxonomy" id="1033252"/>
    <lineage>
        <taxon>Eukaryota</taxon>
        <taxon>Fungi</taxon>
        <taxon>Dikarya</taxon>
        <taxon>Basidiomycota</taxon>
        <taxon>Agaricomycotina</taxon>
        <taxon>Agaricomycetes</taxon>
        <taxon>Agaricomycetidae</taxon>
        <taxon>Agaricales</taxon>
        <taxon>Marasmiineae</taxon>
        <taxon>Mycenaceae</taxon>
        <taxon>Mycena</taxon>
    </lineage>
</organism>
<evidence type="ECO:0000313" key="2">
    <source>
        <dbReference type="Proteomes" id="UP001215598"/>
    </source>
</evidence>
<keyword evidence="2" id="KW-1185">Reference proteome</keyword>
<proteinExistence type="predicted"/>
<dbReference type="EMBL" id="JARKIB010000627">
    <property type="protein sequence ID" value="KAJ7696632.1"/>
    <property type="molecule type" value="Genomic_DNA"/>
</dbReference>
<comment type="caution">
    <text evidence="1">The sequence shown here is derived from an EMBL/GenBank/DDBJ whole genome shotgun (WGS) entry which is preliminary data.</text>
</comment>
<name>A0AAD7GNX3_9AGAR</name>
<protein>
    <submittedName>
        <fullName evidence="1">Uncharacterized protein</fullName>
    </submittedName>
</protein>
<dbReference type="AlphaFoldDB" id="A0AAD7GNX3"/>